<dbReference type="Proteomes" id="UP000584663">
    <property type="component" value="Unassembled WGS sequence"/>
</dbReference>
<comment type="caution">
    <text evidence="6">The sequence shown here is derived from an EMBL/GenBank/DDBJ whole genome shotgun (WGS) entry which is preliminary data.</text>
</comment>
<sequence>MTRDRRATAPLPELRAAKLRTDVARFLGYYNRLPGPPQQELGPEAARQMMRAARDLTDPPVEPLALDEAFTIDGPAGPIPVRRFDRRERREPGPVVLFFHGGGFVIGDIDTHAPLAAEMARTLNLPVLSVGYRLAPEHPWPAAPDDCEAAARWLAGQPGTTGLIVAGDSAGGTLATVTAMSLRDRPADVPVIAQGLLYPATDMARAHPSLRDFAEGYFLTRAMLDWFVACYAADLGDVRAAPMRGELADMPPAVIMTAECDPIRDQGRAYAAALAKAGVPVTFREARGTIHGFATLRKAIPSGVGDLTAFLLALKAVIVEAEGIRPMGQ</sequence>
<dbReference type="InterPro" id="IPR002168">
    <property type="entry name" value="Lipase_GDXG_HIS_AS"/>
</dbReference>
<accession>A0AA40ZZF6</accession>
<evidence type="ECO:0000313" key="5">
    <source>
        <dbReference type="EMBL" id="MBB4608539.1"/>
    </source>
</evidence>
<dbReference type="Proteomes" id="UP000704529">
    <property type="component" value="Unassembled WGS sequence"/>
</dbReference>
<evidence type="ECO:0000256" key="2">
    <source>
        <dbReference type="ARBA" id="ARBA00022801"/>
    </source>
</evidence>
<dbReference type="GO" id="GO:0016787">
    <property type="term" value="F:hydrolase activity"/>
    <property type="evidence" value="ECO:0007669"/>
    <property type="project" value="UniProtKB-KW"/>
</dbReference>
<dbReference type="Gene3D" id="3.40.50.1820">
    <property type="entry name" value="alpha/beta hydrolase"/>
    <property type="match status" value="1"/>
</dbReference>
<evidence type="ECO:0000313" key="7">
    <source>
        <dbReference type="Proteomes" id="UP000584663"/>
    </source>
</evidence>
<dbReference type="PANTHER" id="PTHR48081">
    <property type="entry name" value="AB HYDROLASE SUPERFAMILY PROTEIN C4A8.06C"/>
    <property type="match status" value="1"/>
</dbReference>
<dbReference type="InterPro" id="IPR050300">
    <property type="entry name" value="GDXG_lipolytic_enzyme"/>
</dbReference>
<dbReference type="EC" id="3.1.1.-" evidence="5"/>
<dbReference type="EMBL" id="JACHNX010000002">
    <property type="protein sequence ID" value="MBB4608539.1"/>
    <property type="molecule type" value="Genomic_DNA"/>
</dbReference>
<reference evidence="6" key="2">
    <citation type="submission" date="2021-01" db="EMBL/GenBank/DDBJ databases">
        <title>Genome Sequencing of Type Strains.</title>
        <authorList>
            <person name="Lemaire J.F."/>
            <person name="Inderbitzin P."/>
            <person name="Collins S.B."/>
            <person name="Wespe N."/>
            <person name="Knight-Connoni V."/>
        </authorList>
    </citation>
    <scope>NUCLEOTIDE SEQUENCE</scope>
    <source>
        <strain evidence="6">DSM 14562</strain>
    </source>
</reference>
<comment type="similarity">
    <text evidence="1">Belongs to the 'GDXG' lipolytic enzyme family.</text>
</comment>
<dbReference type="PROSITE" id="PS01174">
    <property type="entry name" value="LIPASE_GDXG_SER"/>
    <property type="match status" value="1"/>
</dbReference>
<keyword evidence="7" id="KW-1185">Reference proteome</keyword>
<gene>
    <name evidence="5" type="ORF">GGQ89_000741</name>
    <name evidence="6" type="ORF">JYA60_11540</name>
</gene>
<evidence type="ECO:0000313" key="8">
    <source>
        <dbReference type="Proteomes" id="UP000704529"/>
    </source>
</evidence>
<name>A0AA40ZZF6_9SPHN</name>
<dbReference type="AlphaFoldDB" id="A0AA40ZZF6"/>
<evidence type="ECO:0000256" key="1">
    <source>
        <dbReference type="ARBA" id="ARBA00010515"/>
    </source>
</evidence>
<proteinExistence type="inferred from homology"/>
<dbReference type="InterPro" id="IPR033140">
    <property type="entry name" value="Lipase_GDXG_put_SER_AS"/>
</dbReference>
<dbReference type="InterPro" id="IPR029058">
    <property type="entry name" value="AB_hydrolase_fold"/>
</dbReference>
<organism evidence="6 8">
    <name type="scientific">Sphingomonas yabuuchiae</name>
    <dbReference type="NCBI Taxonomy" id="172044"/>
    <lineage>
        <taxon>Bacteria</taxon>
        <taxon>Pseudomonadati</taxon>
        <taxon>Pseudomonadota</taxon>
        <taxon>Alphaproteobacteria</taxon>
        <taxon>Sphingomonadales</taxon>
        <taxon>Sphingomonadaceae</taxon>
        <taxon>Sphingomonas</taxon>
    </lineage>
</organism>
<feature type="domain" description="Alpha/beta hydrolase fold-3" evidence="4">
    <location>
        <begin position="96"/>
        <end position="294"/>
    </location>
</feature>
<dbReference type="EMBL" id="JAFHKU010000131">
    <property type="protein sequence ID" value="MBN3558857.1"/>
    <property type="molecule type" value="Genomic_DNA"/>
</dbReference>
<feature type="active site" evidence="3">
    <location>
        <position position="169"/>
    </location>
</feature>
<dbReference type="Pfam" id="PF07859">
    <property type="entry name" value="Abhydrolase_3"/>
    <property type="match status" value="1"/>
</dbReference>
<reference evidence="5 7" key="1">
    <citation type="submission" date="2020-08" db="EMBL/GenBank/DDBJ databases">
        <title>Genomic Encyclopedia of Type Strains, Phase IV (KMG-IV): sequencing the most valuable type-strain genomes for metagenomic binning, comparative biology and taxonomic classification.</title>
        <authorList>
            <person name="Goeker M."/>
        </authorList>
    </citation>
    <scope>NUCLEOTIDE SEQUENCE [LARGE SCALE GENOMIC DNA]</scope>
    <source>
        <strain evidence="5 7">DSM 14562</strain>
    </source>
</reference>
<evidence type="ECO:0000259" key="4">
    <source>
        <dbReference type="Pfam" id="PF07859"/>
    </source>
</evidence>
<evidence type="ECO:0000256" key="3">
    <source>
        <dbReference type="PROSITE-ProRule" id="PRU10038"/>
    </source>
</evidence>
<dbReference type="PANTHER" id="PTHR48081:SF8">
    <property type="entry name" value="ALPHA_BETA HYDROLASE FOLD-3 DOMAIN-CONTAINING PROTEIN-RELATED"/>
    <property type="match status" value="1"/>
</dbReference>
<dbReference type="InterPro" id="IPR013094">
    <property type="entry name" value="AB_hydrolase_3"/>
</dbReference>
<evidence type="ECO:0000313" key="6">
    <source>
        <dbReference type="EMBL" id="MBN3558857.1"/>
    </source>
</evidence>
<dbReference type="RefSeq" id="WP_184104199.1">
    <property type="nucleotide sequence ID" value="NZ_JACHNX010000002.1"/>
</dbReference>
<keyword evidence="2 6" id="KW-0378">Hydrolase</keyword>
<protein>
    <submittedName>
        <fullName evidence="5">Acetyl esterase</fullName>
        <ecNumber evidence="5">3.1.1.-</ecNumber>
    </submittedName>
    <submittedName>
        <fullName evidence="6">Alpha/beta hydrolase</fullName>
    </submittedName>
</protein>
<dbReference type="PROSITE" id="PS01173">
    <property type="entry name" value="LIPASE_GDXG_HIS"/>
    <property type="match status" value="1"/>
</dbReference>
<dbReference type="SUPFAM" id="SSF53474">
    <property type="entry name" value="alpha/beta-Hydrolases"/>
    <property type="match status" value="1"/>
</dbReference>